<dbReference type="InterPro" id="IPR050266">
    <property type="entry name" value="AB_hydrolase_sf"/>
</dbReference>
<dbReference type="OrthoDB" id="5195507at2"/>
<dbReference type="InterPro" id="IPR000073">
    <property type="entry name" value="AB_hydrolase_1"/>
</dbReference>
<dbReference type="Pfam" id="PF12697">
    <property type="entry name" value="Abhydrolase_6"/>
    <property type="match status" value="1"/>
</dbReference>
<evidence type="ECO:0000313" key="3">
    <source>
        <dbReference type="Proteomes" id="UP000196778"/>
    </source>
</evidence>
<evidence type="ECO:0000313" key="2">
    <source>
        <dbReference type="EMBL" id="SJN27331.1"/>
    </source>
</evidence>
<dbReference type="PRINTS" id="PR00412">
    <property type="entry name" value="EPOXHYDRLASE"/>
</dbReference>
<keyword evidence="2" id="KW-0378">Hydrolase</keyword>
<dbReference type="PANTHER" id="PTHR43798">
    <property type="entry name" value="MONOACYLGLYCEROL LIPASE"/>
    <property type="match status" value="1"/>
</dbReference>
<reference evidence="3" key="1">
    <citation type="submission" date="2017-02" db="EMBL/GenBank/DDBJ databases">
        <authorList>
            <person name="Dridi B."/>
        </authorList>
    </citation>
    <scope>NUCLEOTIDE SEQUENCE [LARGE SCALE GENOMIC DNA]</scope>
    <source>
        <strain evidence="3">EB411</strain>
    </source>
</reference>
<evidence type="ECO:0000259" key="1">
    <source>
        <dbReference type="Pfam" id="PF12697"/>
    </source>
</evidence>
<dbReference type="SUPFAM" id="SSF53474">
    <property type="entry name" value="alpha/beta-Hydrolases"/>
    <property type="match status" value="1"/>
</dbReference>
<proteinExistence type="predicted"/>
<dbReference type="PANTHER" id="PTHR43798:SF33">
    <property type="entry name" value="HYDROLASE, PUTATIVE (AFU_ORTHOLOGUE AFUA_2G14860)-RELATED"/>
    <property type="match status" value="1"/>
</dbReference>
<dbReference type="Proteomes" id="UP000196778">
    <property type="component" value="Unassembled WGS sequence"/>
</dbReference>
<dbReference type="GO" id="GO:0016020">
    <property type="term" value="C:membrane"/>
    <property type="evidence" value="ECO:0007669"/>
    <property type="project" value="TreeGrafter"/>
</dbReference>
<feature type="domain" description="AB hydrolase-1" evidence="1">
    <location>
        <begin position="34"/>
        <end position="275"/>
    </location>
</feature>
<dbReference type="InterPro" id="IPR029058">
    <property type="entry name" value="AB_hydrolase_fold"/>
</dbReference>
<dbReference type="Gene3D" id="3.40.50.1820">
    <property type="entry name" value="alpha/beta hydrolase"/>
    <property type="match status" value="1"/>
</dbReference>
<sequence>MSSSTPPAPVRRLWDVDGEAFPAWHYGDPEGRALILVHGFRGDHHGLELIAEQLGGRNVIVPDLPGFGEAPPLHREHSVEAYAEWLVGFHAAVDPEGDSDVLGHSFGSIIVSAAIAKGLAPRRTVLVNPIASPALSGPRSVLTALAVAYYRVGAALPARAGNAILSSPIIVRVMSEVMAKTPDRELRRWINEQHAAHFSAFATRDVVLEAFRASVSRTCLDDATANHTPTLLIAAEKDDISTVEDQRVLQRSIPDARLEVIPGVGHLIHYEAPTTAAALIEAFLSSPL</sequence>
<protein>
    <submittedName>
        <fullName evidence="2">Hydrolase</fullName>
    </submittedName>
</protein>
<name>A0A1R4J5C4_9MICO</name>
<dbReference type="GO" id="GO:0016787">
    <property type="term" value="F:hydrolase activity"/>
    <property type="evidence" value="ECO:0007669"/>
    <property type="project" value="UniProtKB-KW"/>
</dbReference>
<dbReference type="AlphaFoldDB" id="A0A1R4J5C4"/>
<accession>A0A1R4J5C4</accession>
<dbReference type="EMBL" id="FUKR01000032">
    <property type="protein sequence ID" value="SJN27331.1"/>
    <property type="molecule type" value="Genomic_DNA"/>
</dbReference>
<dbReference type="RefSeq" id="WP_087136692.1">
    <property type="nucleotide sequence ID" value="NZ_FUKR01000032.1"/>
</dbReference>
<organism evidence="2 3">
    <name type="scientific">Mycetocola reblochoni REB411</name>
    <dbReference type="NCBI Taxonomy" id="1255698"/>
    <lineage>
        <taxon>Bacteria</taxon>
        <taxon>Bacillati</taxon>
        <taxon>Actinomycetota</taxon>
        <taxon>Actinomycetes</taxon>
        <taxon>Micrococcales</taxon>
        <taxon>Microbacteriaceae</taxon>
        <taxon>Mycetocola</taxon>
    </lineage>
</organism>
<dbReference type="PRINTS" id="PR00111">
    <property type="entry name" value="ABHYDROLASE"/>
</dbReference>
<gene>
    <name evidence="2" type="ORF">FM119_05560</name>
</gene>
<keyword evidence="3" id="KW-1185">Reference proteome</keyword>
<dbReference type="InterPro" id="IPR000639">
    <property type="entry name" value="Epox_hydrolase-like"/>
</dbReference>